<dbReference type="Gene3D" id="2.60.40.10">
    <property type="entry name" value="Immunoglobulins"/>
    <property type="match status" value="2"/>
</dbReference>
<keyword evidence="1" id="KW-1133">Transmembrane helix</keyword>
<evidence type="ECO:0000313" key="2">
    <source>
        <dbReference type="EMBL" id="HDQ88711.1"/>
    </source>
</evidence>
<evidence type="ECO:0000256" key="1">
    <source>
        <dbReference type="SAM" id="Phobius"/>
    </source>
</evidence>
<keyword evidence="1" id="KW-0812">Transmembrane</keyword>
<reference evidence="2" key="1">
    <citation type="journal article" date="2020" name="mSystems">
        <title>Genome- and Community-Level Interaction Insights into Carbon Utilization and Element Cycling Functions of Hydrothermarchaeota in Hydrothermal Sediment.</title>
        <authorList>
            <person name="Zhou Z."/>
            <person name="Liu Y."/>
            <person name="Xu W."/>
            <person name="Pan J."/>
            <person name="Luo Z.H."/>
            <person name="Li M."/>
        </authorList>
    </citation>
    <scope>NUCLEOTIDE SEQUENCE [LARGE SCALE GENOMIC DNA]</scope>
    <source>
        <strain evidence="2">SpSt-1219</strain>
    </source>
</reference>
<dbReference type="Proteomes" id="UP000886066">
    <property type="component" value="Unassembled WGS sequence"/>
</dbReference>
<keyword evidence="1" id="KW-0472">Membrane</keyword>
<dbReference type="EMBL" id="DSDM01000061">
    <property type="protein sequence ID" value="HDQ88711.1"/>
    <property type="molecule type" value="Genomic_DNA"/>
</dbReference>
<proteinExistence type="predicted"/>
<name>A0A7C1HGP8_UNCKA</name>
<feature type="transmembrane region" description="Helical" evidence="1">
    <location>
        <begin position="21"/>
        <end position="39"/>
    </location>
</feature>
<evidence type="ECO:0008006" key="3">
    <source>
        <dbReference type="Google" id="ProtNLM"/>
    </source>
</evidence>
<gene>
    <name evidence="2" type="ORF">ENN92_01020</name>
</gene>
<protein>
    <recommendedName>
        <fullName evidence="3">Bacterial Ig domain-containing protein</fullName>
    </recommendedName>
</protein>
<dbReference type="AlphaFoldDB" id="A0A7C1HGP8"/>
<sequence length="231" mass="25652">MKKRRNRNKEENLKATLRKRIIAILFIGIVSIVGLVQFGPKIGSLFGMISVNRNKKVTPPQANIPPPIFVDIPEATNKTEIDIKGFATPKTNVELFVNGPKKATVLTDASGEFLFTNIELNKATNTIFAKIGETKSAIVSIAYDNKPPKIEIKNLEDGDKVENLNERIEIAGELDEKAEITVNDRVVIQKPDNSFSFLLGVKEGEVEIVIKATDIAGNTSEEKIKIYYKKK</sequence>
<accession>A0A7C1HGP8</accession>
<dbReference type="InterPro" id="IPR013783">
    <property type="entry name" value="Ig-like_fold"/>
</dbReference>
<comment type="caution">
    <text evidence="2">The sequence shown here is derived from an EMBL/GenBank/DDBJ whole genome shotgun (WGS) entry which is preliminary data.</text>
</comment>
<organism evidence="2">
    <name type="scientific">candidate division WWE3 bacterium</name>
    <dbReference type="NCBI Taxonomy" id="2053526"/>
    <lineage>
        <taxon>Bacteria</taxon>
        <taxon>Katanobacteria</taxon>
    </lineage>
</organism>